<name>A0A8X6RXF5_TRICX</name>
<dbReference type="EMBL" id="BMAU01021232">
    <property type="protein sequence ID" value="GFY01951.1"/>
    <property type="molecule type" value="Genomic_DNA"/>
</dbReference>
<organism evidence="1 2">
    <name type="scientific">Trichonephila clavipes</name>
    <name type="common">Golden silk orbweaver</name>
    <name type="synonym">Nephila clavipes</name>
    <dbReference type="NCBI Taxonomy" id="2585209"/>
    <lineage>
        <taxon>Eukaryota</taxon>
        <taxon>Metazoa</taxon>
        <taxon>Ecdysozoa</taxon>
        <taxon>Arthropoda</taxon>
        <taxon>Chelicerata</taxon>
        <taxon>Arachnida</taxon>
        <taxon>Araneae</taxon>
        <taxon>Araneomorphae</taxon>
        <taxon>Entelegynae</taxon>
        <taxon>Araneoidea</taxon>
        <taxon>Nephilidae</taxon>
        <taxon>Trichonephila</taxon>
    </lineage>
</organism>
<proteinExistence type="predicted"/>
<keyword evidence="2" id="KW-1185">Reference proteome</keyword>
<gene>
    <name evidence="1" type="ORF">TNCV_5098121</name>
</gene>
<reference evidence="1" key="1">
    <citation type="submission" date="2020-08" db="EMBL/GenBank/DDBJ databases">
        <title>Multicomponent nature underlies the extraordinary mechanical properties of spider dragline silk.</title>
        <authorList>
            <person name="Kono N."/>
            <person name="Nakamura H."/>
            <person name="Mori M."/>
            <person name="Yoshida Y."/>
            <person name="Ohtoshi R."/>
            <person name="Malay A.D."/>
            <person name="Moran D.A.P."/>
            <person name="Tomita M."/>
            <person name="Numata K."/>
            <person name="Arakawa K."/>
        </authorList>
    </citation>
    <scope>NUCLEOTIDE SEQUENCE</scope>
</reference>
<dbReference type="AlphaFoldDB" id="A0A8X6RXF5"/>
<sequence length="98" mass="11566">MPTARGIRRWKGLDFKSVVKRLVGDSTLWFRFTPILREHRWSGVPSRFPFSRMPLCHPGTLNLPIIELSLGFEPRPHGTAVRWSFNFSIFDKWKIIRD</sequence>
<accession>A0A8X6RXF5</accession>
<dbReference type="Proteomes" id="UP000887159">
    <property type="component" value="Unassembled WGS sequence"/>
</dbReference>
<evidence type="ECO:0000313" key="1">
    <source>
        <dbReference type="EMBL" id="GFY01951.1"/>
    </source>
</evidence>
<evidence type="ECO:0000313" key="2">
    <source>
        <dbReference type="Proteomes" id="UP000887159"/>
    </source>
</evidence>
<protein>
    <submittedName>
        <fullName evidence="1">Uncharacterized protein</fullName>
    </submittedName>
</protein>
<comment type="caution">
    <text evidence="1">The sequence shown here is derived from an EMBL/GenBank/DDBJ whole genome shotgun (WGS) entry which is preliminary data.</text>
</comment>